<sequence length="123" mass="13367">MENKIGHMAWLDLSVGNADQVKSFYQEVIGWQSSEVSMGDYNDYAMLTDEGEAVAGICHAKGCNIDIPPAWLPYFLVENIEQAAQAVQDKGGSMVTEIKSMGDDKYAVIKDPAGAVCAIYQKA</sequence>
<dbReference type="CDD" id="cd07247">
    <property type="entry name" value="SgaA_N_like"/>
    <property type="match status" value="1"/>
</dbReference>
<evidence type="ECO:0000259" key="1">
    <source>
        <dbReference type="PROSITE" id="PS51819"/>
    </source>
</evidence>
<dbReference type="Pfam" id="PF00903">
    <property type="entry name" value="Glyoxalase"/>
    <property type="match status" value="1"/>
</dbReference>
<dbReference type="EMBL" id="BNCK01000006">
    <property type="protein sequence ID" value="GHF97674.1"/>
    <property type="molecule type" value="Genomic_DNA"/>
</dbReference>
<accession>A0A919BMI4</accession>
<feature type="domain" description="VOC" evidence="1">
    <location>
        <begin position="4"/>
        <end position="122"/>
    </location>
</feature>
<dbReference type="SUPFAM" id="SSF54593">
    <property type="entry name" value="Glyoxalase/Bleomycin resistance protein/Dihydroxybiphenyl dioxygenase"/>
    <property type="match status" value="1"/>
</dbReference>
<reference evidence="2" key="2">
    <citation type="submission" date="2020-09" db="EMBL/GenBank/DDBJ databases">
        <authorList>
            <person name="Sun Q."/>
            <person name="Kim S."/>
        </authorList>
    </citation>
    <scope>NUCLEOTIDE SEQUENCE</scope>
    <source>
        <strain evidence="2">KCTC 42731</strain>
    </source>
</reference>
<dbReference type="InterPro" id="IPR052164">
    <property type="entry name" value="Anthracycline_SecMetBiosynth"/>
</dbReference>
<proteinExistence type="predicted"/>
<dbReference type="RefSeq" id="WP_229854725.1">
    <property type="nucleotide sequence ID" value="NZ_BNCK01000006.1"/>
</dbReference>
<reference evidence="2" key="1">
    <citation type="journal article" date="2014" name="Int. J. Syst. Evol. Microbiol.">
        <title>Complete genome sequence of Corynebacterium casei LMG S-19264T (=DSM 44701T), isolated from a smear-ripened cheese.</title>
        <authorList>
            <consortium name="US DOE Joint Genome Institute (JGI-PGF)"/>
            <person name="Walter F."/>
            <person name="Albersmeier A."/>
            <person name="Kalinowski J."/>
            <person name="Ruckert C."/>
        </authorList>
    </citation>
    <scope>NUCLEOTIDE SEQUENCE</scope>
    <source>
        <strain evidence="2">KCTC 42731</strain>
    </source>
</reference>
<gene>
    <name evidence="2" type="ORF">GCM10017161_27360</name>
</gene>
<evidence type="ECO:0000313" key="3">
    <source>
        <dbReference type="Proteomes" id="UP000623842"/>
    </source>
</evidence>
<evidence type="ECO:0000313" key="2">
    <source>
        <dbReference type="EMBL" id="GHF97674.1"/>
    </source>
</evidence>
<organism evidence="2 3">
    <name type="scientific">Thalassotalea marina</name>
    <dbReference type="NCBI Taxonomy" id="1673741"/>
    <lineage>
        <taxon>Bacteria</taxon>
        <taxon>Pseudomonadati</taxon>
        <taxon>Pseudomonadota</taxon>
        <taxon>Gammaproteobacteria</taxon>
        <taxon>Alteromonadales</taxon>
        <taxon>Colwelliaceae</taxon>
        <taxon>Thalassotalea</taxon>
    </lineage>
</organism>
<dbReference type="PROSITE" id="PS51819">
    <property type="entry name" value="VOC"/>
    <property type="match status" value="1"/>
</dbReference>
<dbReference type="InterPro" id="IPR004360">
    <property type="entry name" value="Glyas_Fos-R_dOase_dom"/>
</dbReference>
<dbReference type="InterPro" id="IPR029068">
    <property type="entry name" value="Glyas_Bleomycin-R_OHBP_Dase"/>
</dbReference>
<dbReference type="AlphaFoldDB" id="A0A919BMI4"/>
<keyword evidence="3" id="KW-1185">Reference proteome</keyword>
<dbReference type="PANTHER" id="PTHR33993">
    <property type="entry name" value="GLYOXALASE-RELATED"/>
    <property type="match status" value="1"/>
</dbReference>
<dbReference type="Proteomes" id="UP000623842">
    <property type="component" value="Unassembled WGS sequence"/>
</dbReference>
<comment type="caution">
    <text evidence="2">The sequence shown here is derived from an EMBL/GenBank/DDBJ whole genome shotgun (WGS) entry which is preliminary data.</text>
</comment>
<name>A0A919BMI4_9GAMM</name>
<protein>
    <recommendedName>
        <fullName evidence="1">VOC domain-containing protein</fullName>
    </recommendedName>
</protein>
<dbReference type="PANTHER" id="PTHR33993:SF14">
    <property type="entry name" value="GB|AAF24581.1"/>
    <property type="match status" value="1"/>
</dbReference>
<dbReference type="Gene3D" id="3.10.180.10">
    <property type="entry name" value="2,3-Dihydroxybiphenyl 1,2-Dioxygenase, domain 1"/>
    <property type="match status" value="1"/>
</dbReference>
<dbReference type="InterPro" id="IPR037523">
    <property type="entry name" value="VOC_core"/>
</dbReference>